<protein>
    <submittedName>
        <fullName evidence="5">Transthyretin-like family protein</fullName>
    </submittedName>
</protein>
<feature type="non-terminal residue" evidence="5">
    <location>
        <position position="1"/>
    </location>
</feature>
<sequence>LVFNSPSISVPIKLAEARPSVTGDFAISWSGTDFIPIAPVVNIYHRCMFPQPMKLCARVLSMEVPNSYVATSSSRVNATYDIGTANLNIKYSFEMVDCIFGAYS</sequence>
<evidence type="ECO:0000313" key="6">
    <source>
        <dbReference type="Proteomes" id="UP000053660"/>
    </source>
</evidence>
<dbReference type="InterPro" id="IPR001534">
    <property type="entry name" value="Transthyretin-like"/>
</dbReference>
<dbReference type="AlphaFoldDB" id="A0A0B1RVF0"/>
<evidence type="ECO:0000256" key="2">
    <source>
        <dbReference type="ARBA" id="ARBA00010112"/>
    </source>
</evidence>
<keyword evidence="4" id="KW-0732">Signal</keyword>
<comment type="similarity">
    <text evidence="2">Belongs to the nematode transthyretin-like family.</text>
</comment>
<reference evidence="5 6" key="1">
    <citation type="submission" date="2014-03" db="EMBL/GenBank/DDBJ databases">
        <title>Draft genome of the hookworm Oesophagostomum dentatum.</title>
        <authorList>
            <person name="Mitreva M."/>
        </authorList>
    </citation>
    <scope>NUCLEOTIDE SEQUENCE [LARGE SCALE GENOMIC DNA]</scope>
    <source>
        <strain evidence="5 6">OD-Hann</strain>
    </source>
</reference>
<dbReference type="Proteomes" id="UP000053660">
    <property type="component" value="Unassembled WGS sequence"/>
</dbReference>
<keyword evidence="6" id="KW-1185">Reference proteome</keyword>
<gene>
    <name evidence="5" type="ORF">OESDEN_24768</name>
</gene>
<proteinExistence type="inferred from homology"/>
<evidence type="ECO:0000256" key="4">
    <source>
        <dbReference type="ARBA" id="ARBA00022729"/>
    </source>
</evidence>
<dbReference type="Pfam" id="PF01060">
    <property type="entry name" value="TTR-52"/>
    <property type="match status" value="1"/>
</dbReference>
<dbReference type="PANTHER" id="PTHR21700">
    <property type="entry name" value="TRANSTHYRETIN-LIKE FAMILY PROTEIN-RELATED"/>
    <property type="match status" value="1"/>
</dbReference>
<dbReference type="EMBL" id="KN612570">
    <property type="protein sequence ID" value="KHJ75616.1"/>
    <property type="molecule type" value="Genomic_DNA"/>
</dbReference>
<accession>A0A0B1RVF0</accession>
<dbReference type="Gene3D" id="2.60.40.3330">
    <property type="match status" value="1"/>
</dbReference>
<evidence type="ECO:0000313" key="5">
    <source>
        <dbReference type="EMBL" id="KHJ75616.1"/>
    </source>
</evidence>
<dbReference type="OrthoDB" id="5810597at2759"/>
<dbReference type="GO" id="GO:0009986">
    <property type="term" value="C:cell surface"/>
    <property type="evidence" value="ECO:0007669"/>
    <property type="project" value="InterPro"/>
</dbReference>
<evidence type="ECO:0000256" key="1">
    <source>
        <dbReference type="ARBA" id="ARBA00004613"/>
    </source>
</evidence>
<comment type="subcellular location">
    <subcellularLocation>
        <location evidence="1">Secreted</location>
    </subcellularLocation>
</comment>
<evidence type="ECO:0000256" key="3">
    <source>
        <dbReference type="ARBA" id="ARBA00022525"/>
    </source>
</evidence>
<name>A0A0B1RVF0_OESDE</name>
<keyword evidence="3" id="KW-0964">Secreted</keyword>
<dbReference type="InterPro" id="IPR038479">
    <property type="entry name" value="Transthyretin-like_sf"/>
</dbReference>
<dbReference type="GO" id="GO:0005576">
    <property type="term" value="C:extracellular region"/>
    <property type="evidence" value="ECO:0007669"/>
    <property type="project" value="UniProtKB-SubCell"/>
</dbReference>
<organism evidence="5 6">
    <name type="scientific">Oesophagostomum dentatum</name>
    <name type="common">Nodular worm</name>
    <dbReference type="NCBI Taxonomy" id="61180"/>
    <lineage>
        <taxon>Eukaryota</taxon>
        <taxon>Metazoa</taxon>
        <taxon>Ecdysozoa</taxon>
        <taxon>Nematoda</taxon>
        <taxon>Chromadorea</taxon>
        <taxon>Rhabditida</taxon>
        <taxon>Rhabditina</taxon>
        <taxon>Rhabditomorpha</taxon>
        <taxon>Strongyloidea</taxon>
        <taxon>Strongylidae</taxon>
        <taxon>Oesophagostomum</taxon>
    </lineage>
</organism>